<evidence type="ECO:0000313" key="3">
    <source>
        <dbReference type="EMBL" id="MDY0404663.1"/>
    </source>
</evidence>
<keyword evidence="1 3" id="KW-0255">Endonuclease</keyword>
<dbReference type="Proteomes" id="UP001228376">
    <property type="component" value="Unassembled WGS sequence"/>
</dbReference>
<reference evidence="3 4" key="1">
    <citation type="submission" date="2023-10" db="EMBL/GenBank/DDBJ databases">
        <title>179-bfca-hs.</title>
        <authorList>
            <person name="Miliotis G."/>
            <person name="Sengupta P."/>
            <person name="Hameed A."/>
            <person name="Chuvochina M."/>
            <person name="Mcdonagh F."/>
            <person name="Simpson A.C."/>
            <person name="Singh N.K."/>
            <person name="Rekha P.D."/>
            <person name="Raman K."/>
            <person name="Hugenholtz P."/>
            <person name="Venkateswaran K."/>
        </authorList>
    </citation>
    <scope>NUCLEOTIDE SEQUENCE [LARGE SCALE GENOMIC DNA]</scope>
    <source>
        <strain evidence="3 4">179-BFC-A-HS</strain>
    </source>
</reference>
<dbReference type="InterPro" id="IPR007637">
    <property type="entry name" value="Restrct_endonuc_II_DpnII-like"/>
</dbReference>
<dbReference type="InterPro" id="IPR011335">
    <property type="entry name" value="Restrct_endonuc-II-like"/>
</dbReference>
<gene>
    <name evidence="3" type="ORF">P5G51_003925</name>
</gene>
<accession>A0ABU5CGF8</accession>
<dbReference type="PIRSF" id="PIRSF016080">
    <property type="entry name" value="Restrict_endonuc_II_DpmII"/>
    <property type="match status" value="1"/>
</dbReference>
<dbReference type="SUPFAM" id="SSF52980">
    <property type="entry name" value="Restriction endonuclease-like"/>
    <property type="match status" value="1"/>
</dbReference>
<dbReference type="RefSeq" id="WP_320384267.1">
    <property type="nucleotide sequence ID" value="NZ_JAROCA020000001.1"/>
</dbReference>
<proteinExistence type="inferred from homology"/>
<comment type="caution">
    <text evidence="3">The sequence shown here is derived from an EMBL/GenBank/DDBJ whole genome shotgun (WGS) entry which is preliminary data.</text>
</comment>
<keyword evidence="1" id="KW-0540">Nuclease</keyword>
<evidence type="ECO:0000313" key="4">
    <source>
        <dbReference type="Proteomes" id="UP001228376"/>
    </source>
</evidence>
<dbReference type="InterPro" id="IPR021191">
    <property type="entry name" value="Restrct_endonuc_II_DpnII"/>
</dbReference>
<dbReference type="EC" id="3.1.21.4" evidence="1"/>
<keyword evidence="1" id="KW-0680">Restriction system</keyword>
<sequence length="276" mass="31809">MKNLNYYTKRDLNNEGDVFNYLINTLKDSIFTWEYFVDFTKVNRNTEKFANSLEIMNSLIGLGDKTIDAAFEKIVVNHPTVREVLPILIASRTTKIGSTPIIDDVDEMTAQNKKDIFDPRIPIDDSILKDLLLFFEKTGLRQFFIDKKITNLVDYCKGVEVGMDTNARKNRTGTNMENLLEKVLIRFCRDFNFRYLSQATKNKIYANWNIDIKVDKINRRFDFALLSPTNQLVLMEVNYYGSGGSKLKATAGEYKSLQQLLANQSVKFIWVTDGKG</sequence>
<comment type="catalytic activity">
    <reaction evidence="1">
        <text>Endonucleolytic cleavage of DNA to give specific double-stranded fragments with terminal 5'-phosphates.</text>
        <dbReference type="EC" id="3.1.21.4"/>
    </reaction>
</comment>
<dbReference type="Pfam" id="PF04556">
    <property type="entry name" value="DpnII"/>
    <property type="match status" value="1"/>
</dbReference>
<feature type="domain" description="Restriction endonuclease type II DpnII-like" evidence="2">
    <location>
        <begin position="19"/>
        <end position="276"/>
    </location>
</feature>
<evidence type="ECO:0000256" key="1">
    <source>
        <dbReference type="PIRNR" id="PIRNR016080"/>
    </source>
</evidence>
<name>A0ABU5CGF8_9BACI</name>
<comment type="similarity">
    <text evidence="1">Belongs to the DpnII type II restriction endonuclease family.</text>
</comment>
<keyword evidence="4" id="KW-1185">Reference proteome</keyword>
<evidence type="ECO:0000259" key="2">
    <source>
        <dbReference type="Pfam" id="PF04556"/>
    </source>
</evidence>
<dbReference type="EMBL" id="JAROCA020000001">
    <property type="protein sequence ID" value="MDY0404663.1"/>
    <property type="molecule type" value="Genomic_DNA"/>
</dbReference>
<dbReference type="GO" id="GO:0004519">
    <property type="term" value="F:endonuclease activity"/>
    <property type="evidence" value="ECO:0007669"/>
    <property type="project" value="UniProtKB-KW"/>
</dbReference>
<comment type="function">
    <text evidence="1">A P subtype restriction enzyme that recognizes the double-stranded unmethylated sequence 5'-GATC-3'.</text>
</comment>
<organism evidence="3 4">
    <name type="scientific">Tigheibacillus jepli</name>
    <dbReference type="NCBI Taxonomy" id="3035914"/>
    <lineage>
        <taxon>Bacteria</taxon>
        <taxon>Bacillati</taxon>
        <taxon>Bacillota</taxon>
        <taxon>Bacilli</taxon>
        <taxon>Bacillales</taxon>
        <taxon>Bacillaceae</taxon>
        <taxon>Tigheibacillus</taxon>
    </lineage>
</organism>
<keyword evidence="1" id="KW-0378">Hydrolase</keyword>
<protein>
    <recommendedName>
        <fullName evidence="1">Type-2 restriction enzyme</fullName>
        <ecNumber evidence="1">3.1.21.4</ecNumber>
    </recommendedName>
</protein>